<feature type="compositionally biased region" description="Basic and acidic residues" evidence="1">
    <location>
        <begin position="294"/>
        <end position="308"/>
    </location>
</feature>
<feature type="compositionally biased region" description="Polar residues" evidence="1">
    <location>
        <begin position="138"/>
        <end position="149"/>
    </location>
</feature>
<evidence type="ECO:0000313" key="2">
    <source>
        <dbReference type="EMBL" id="TDL20980.1"/>
    </source>
</evidence>
<dbReference type="Proteomes" id="UP000294933">
    <property type="component" value="Unassembled WGS sequence"/>
</dbReference>
<feature type="region of interest" description="Disordered" evidence="1">
    <location>
        <begin position="23"/>
        <end position="308"/>
    </location>
</feature>
<feature type="region of interest" description="Disordered" evidence="1">
    <location>
        <begin position="330"/>
        <end position="359"/>
    </location>
</feature>
<evidence type="ECO:0000256" key="1">
    <source>
        <dbReference type="SAM" id="MobiDB-lite"/>
    </source>
</evidence>
<protein>
    <submittedName>
        <fullName evidence="2">Uncharacterized protein</fullName>
    </submittedName>
</protein>
<dbReference type="VEuPathDB" id="FungiDB:BD410DRAFT_790344"/>
<feature type="compositionally biased region" description="Low complexity" evidence="1">
    <location>
        <begin position="99"/>
        <end position="109"/>
    </location>
</feature>
<dbReference type="AlphaFoldDB" id="A0A4Y7Q2F7"/>
<dbReference type="EMBL" id="ML170184">
    <property type="protein sequence ID" value="TDL20980.1"/>
    <property type="molecule type" value="Genomic_DNA"/>
</dbReference>
<keyword evidence="3" id="KW-1185">Reference proteome</keyword>
<proteinExistence type="predicted"/>
<evidence type="ECO:0000313" key="3">
    <source>
        <dbReference type="Proteomes" id="UP000294933"/>
    </source>
</evidence>
<accession>A0A4Y7Q2F7</accession>
<feature type="compositionally biased region" description="Low complexity" evidence="1">
    <location>
        <begin position="160"/>
        <end position="171"/>
    </location>
</feature>
<gene>
    <name evidence="2" type="ORF">BD410DRAFT_790344</name>
</gene>
<name>A0A4Y7Q2F7_9AGAM</name>
<feature type="compositionally biased region" description="Polar residues" evidence="1">
    <location>
        <begin position="64"/>
        <end position="76"/>
    </location>
</feature>
<feature type="compositionally biased region" description="Polar residues" evidence="1">
    <location>
        <begin position="172"/>
        <end position="185"/>
    </location>
</feature>
<feature type="compositionally biased region" description="Low complexity" evidence="1">
    <location>
        <begin position="77"/>
        <end position="90"/>
    </location>
</feature>
<sequence length="428" mass="45574">MHRSGSLLIAHGRRAGCRSLSPAIGRNLSTEAGQDSTQAPSTEGKKPMARRLLSATDLDGISITPASFSEISQPSHGQSPVPASGSPGSSLGAQRQPNSATRSSLSSRLAQKRREASTGPLEQAAQVAVLESKPPNTPNHDSSPTSSRQPGRVHSRWQQASSHSTPSAPSAVQKNVQTSIPLTQNAERGGGPVRGGASRAAVGGFRGGRGYAARPQSESGAAPAAGTPNTDSHFAPFRGRFPSRGAFSPRGAQSGMRGRGTGSGRGRGRGRPKTQSQVPRADSYEFELPGEAEAYSREMQNEKEDPRRWQGQLPMDLVLPEPTNFENLFHTPSPSLRSAGGTIEEGQTPMVVTRSRPRHRASSLKVADYEPYRSTIVELRGETSIRPLDAVDNAKLALSRRSDIKLKQREDALCVVEGFTDEKEVAAQ</sequence>
<reference evidence="2 3" key="1">
    <citation type="submission" date="2018-06" db="EMBL/GenBank/DDBJ databases">
        <title>A transcriptomic atlas of mushroom development highlights an independent origin of complex multicellularity.</title>
        <authorList>
            <consortium name="DOE Joint Genome Institute"/>
            <person name="Krizsan K."/>
            <person name="Almasi E."/>
            <person name="Merenyi Z."/>
            <person name="Sahu N."/>
            <person name="Viragh M."/>
            <person name="Koszo T."/>
            <person name="Mondo S."/>
            <person name="Kiss B."/>
            <person name="Balint B."/>
            <person name="Kues U."/>
            <person name="Barry K."/>
            <person name="Hegedus J.C."/>
            <person name="Henrissat B."/>
            <person name="Johnson J."/>
            <person name="Lipzen A."/>
            <person name="Ohm R."/>
            <person name="Nagy I."/>
            <person name="Pangilinan J."/>
            <person name="Yan J."/>
            <person name="Xiong Y."/>
            <person name="Grigoriev I.V."/>
            <person name="Hibbett D.S."/>
            <person name="Nagy L.G."/>
        </authorList>
    </citation>
    <scope>NUCLEOTIDE SEQUENCE [LARGE SCALE GENOMIC DNA]</scope>
    <source>
        <strain evidence="2 3">SZMC22713</strain>
    </source>
</reference>
<organism evidence="2 3">
    <name type="scientific">Rickenella mellea</name>
    <dbReference type="NCBI Taxonomy" id="50990"/>
    <lineage>
        <taxon>Eukaryota</taxon>
        <taxon>Fungi</taxon>
        <taxon>Dikarya</taxon>
        <taxon>Basidiomycota</taxon>
        <taxon>Agaricomycotina</taxon>
        <taxon>Agaricomycetes</taxon>
        <taxon>Hymenochaetales</taxon>
        <taxon>Rickenellaceae</taxon>
        <taxon>Rickenella</taxon>
    </lineage>
</organism>
<feature type="compositionally biased region" description="Polar residues" evidence="1">
    <location>
        <begin position="27"/>
        <end position="41"/>
    </location>
</feature>